<evidence type="ECO:0000256" key="1">
    <source>
        <dbReference type="SAM" id="SignalP"/>
    </source>
</evidence>
<feature type="chain" id="PRO_5046228319" evidence="1">
    <location>
        <begin position="20"/>
        <end position="100"/>
    </location>
</feature>
<keyword evidence="1" id="KW-0732">Signal</keyword>
<reference evidence="2 3" key="1">
    <citation type="submission" date="2020-12" db="EMBL/GenBank/DDBJ databases">
        <title>Pseudomonas schmalbachii sp. nov. isolated from millipede gut.</title>
        <authorList>
            <person name="Shelomi M."/>
        </authorList>
    </citation>
    <scope>NUCLEOTIDE SEQUENCE [LARGE SCALE GENOMIC DNA]</scope>
    <source>
        <strain evidence="2 3">Milli4</strain>
    </source>
</reference>
<sequence length="100" mass="10785">MRALLPSLVLLCLATPAAAFDLTTQLGVGTTYATSDVSSRPFEKRLLDAARDDAASFVASDGQLRGAQLEQALHWLRHEHPDLAANDRELAEAILAQVTE</sequence>
<evidence type="ECO:0000313" key="2">
    <source>
        <dbReference type="EMBL" id="MBO3275874.1"/>
    </source>
</evidence>
<feature type="signal peptide" evidence="1">
    <location>
        <begin position="1"/>
        <end position="19"/>
    </location>
</feature>
<dbReference type="EMBL" id="JAELYA010000004">
    <property type="protein sequence ID" value="MBO3275874.1"/>
    <property type="molecule type" value="Genomic_DNA"/>
</dbReference>
<name>A0ABS3TQC2_9PSED</name>
<keyword evidence="3" id="KW-1185">Reference proteome</keyword>
<dbReference type="Proteomes" id="UP000669060">
    <property type="component" value="Unassembled WGS sequence"/>
</dbReference>
<protein>
    <submittedName>
        <fullName evidence="2">DUF2388 domain-containing protein</fullName>
    </submittedName>
</protein>
<comment type="caution">
    <text evidence="2">The sequence shown here is derived from an EMBL/GenBank/DDBJ whole genome shotgun (WGS) entry which is preliminary data.</text>
</comment>
<dbReference type="InterPro" id="IPR012661">
    <property type="entry name" value="CHP02448"/>
</dbReference>
<evidence type="ECO:0000313" key="3">
    <source>
        <dbReference type="Proteomes" id="UP000669060"/>
    </source>
</evidence>
<accession>A0ABS3TQC2</accession>
<gene>
    <name evidence="2" type="ORF">JFY56_11625</name>
</gene>
<dbReference type="NCBIfam" id="TIGR02448">
    <property type="entry name" value="conserverd hypothetical protein"/>
    <property type="match status" value="1"/>
</dbReference>
<dbReference type="Pfam" id="PF09498">
    <property type="entry name" value="DUF2388"/>
    <property type="match status" value="1"/>
</dbReference>
<dbReference type="RefSeq" id="WP_208313870.1">
    <property type="nucleotide sequence ID" value="NZ_JAELYA010000004.1"/>
</dbReference>
<organism evidence="2 3">
    <name type="scientific">Pseudomonas schmalbachii</name>
    <dbReference type="NCBI Taxonomy" id="2816993"/>
    <lineage>
        <taxon>Bacteria</taxon>
        <taxon>Pseudomonadati</taxon>
        <taxon>Pseudomonadota</taxon>
        <taxon>Gammaproteobacteria</taxon>
        <taxon>Pseudomonadales</taxon>
        <taxon>Pseudomonadaceae</taxon>
        <taxon>Pseudomonas</taxon>
    </lineage>
</organism>
<proteinExistence type="predicted"/>